<feature type="region of interest" description="Disordered" evidence="5">
    <location>
        <begin position="1"/>
        <end position="51"/>
    </location>
</feature>
<evidence type="ECO:0000256" key="1">
    <source>
        <dbReference type="ARBA" id="ARBA00004604"/>
    </source>
</evidence>
<dbReference type="OMA" id="HKPGAMK"/>
<evidence type="ECO:0000256" key="3">
    <source>
        <dbReference type="ARBA" id="ARBA00021321"/>
    </source>
</evidence>
<proteinExistence type="inferred from homology"/>
<evidence type="ECO:0000256" key="2">
    <source>
        <dbReference type="ARBA" id="ARBA00011022"/>
    </source>
</evidence>
<feature type="region of interest" description="Disordered" evidence="5">
    <location>
        <begin position="58"/>
        <end position="77"/>
    </location>
</feature>
<reference evidence="6 7" key="1">
    <citation type="submission" date="2014-02" db="EMBL/GenBank/DDBJ databases">
        <title>The Genome Sequence of Trichophyton interdigitale MR816.</title>
        <authorList>
            <consortium name="The Broad Institute Genomics Platform"/>
            <person name="Cuomo C.A."/>
            <person name="White T.C."/>
            <person name="Graser Y."/>
            <person name="Martinez-Rossi N."/>
            <person name="Heitman J."/>
            <person name="Young S.K."/>
            <person name="Zeng Q."/>
            <person name="Gargeya S."/>
            <person name="Abouelleil A."/>
            <person name="Alvarado L."/>
            <person name="Chapman S.B."/>
            <person name="Gainer-Dewar J."/>
            <person name="Goldberg J."/>
            <person name="Griggs A."/>
            <person name="Gujja S."/>
            <person name="Hansen M."/>
            <person name="Howarth C."/>
            <person name="Imamovic A."/>
            <person name="Larimer J."/>
            <person name="Martinez D."/>
            <person name="Murphy C."/>
            <person name="Pearson M.D."/>
            <person name="Persinoti G."/>
            <person name="Poon T."/>
            <person name="Priest M."/>
            <person name="Roberts A.D."/>
            <person name="Saif S."/>
            <person name="Shea T.D."/>
            <person name="Sykes S.N."/>
            <person name="Wortman J."/>
            <person name="Nusbaum C."/>
            <person name="Birren B."/>
        </authorList>
    </citation>
    <scope>NUCLEOTIDE SEQUENCE [LARGE SCALE GENOMIC DNA]</scope>
    <source>
        <strain evidence="6 7">MR816</strain>
    </source>
</reference>
<dbReference type="InterPro" id="IPR028160">
    <property type="entry name" value="Slx9-like"/>
</dbReference>
<dbReference type="GO" id="GO:0030686">
    <property type="term" value="C:90S preribosome"/>
    <property type="evidence" value="ECO:0007669"/>
    <property type="project" value="InterPro"/>
</dbReference>
<feature type="compositionally biased region" description="Low complexity" evidence="5">
    <location>
        <begin position="166"/>
        <end position="183"/>
    </location>
</feature>
<protein>
    <recommendedName>
        <fullName evidence="3">Ribosome biogenesis protein SLX9</fullName>
    </recommendedName>
</protein>
<evidence type="ECO:0000313" key="6">
    <source>
        <dbReference type="EMBL" id="KDB26878.1"/>
    </source>
</evidence>
<comment type="subcellular location">
    <subcellularLocation>
        <location evidence="1">Nucleus</location>
        <location evidence="1">Nucleolus</location>
    </subcellularLocation>
</comment>
<dbReference type="HOGENOM" id="CLU_090035_1_0_1"/>
<feature type="region of interest" description="Disordered" evidence="5">
    <location>
        <begin position="148"/>
        <end position="183"/>
    </location>
</feature>
<organism evidence="6 7">
    <name type="scientific">Trichophyton interdigitale (strain MR816)</name>
    <dbReference type="NCBI Taxonomy" id="1215338"/>
    <lineage>
        <taxon>Eukaryota</taxon>
        <taxon>Fungi</taxon>
        <taxon>Dikarya</taxon>
        <taxon>Ascomycota</taxon>
        <taxon>Pezizomycotina</taxon>
        <taxon>Eurotiomycetes</taxon>
        <taxon>Eurotiomycetidae</taxon>
        <taxon>Onygenales</taxon>
        <taxon>Arthrodermataceae</taxon>
        <taxon>Trichophyton</taxon>
    </lineage>
</organism>
<dbReference type="EMBL" id="AOKY01000096">
    <property type="protein sequence ID" value="KDB26878.1"/>
    <property type="molecule type" value="Genomic_DNA"/>
</dbReference>
<dbReference type="Pfam" id="PF15341">
    <property type="entry name" value="SLX9"/>
    <property type="match status" value="1"/>
</dbReference>
<feature type="compositionally biased region" description="Basic residues" evidence="5">
    <location>
        <begin position="65"/>
        <end position="77"/>
    </location>
</feature>
<evidence type="ECO:0000256" key="4">
    <source>
        <dbReference type="ARBA" id="ARBA00023242"/>
    </source>
</evidence>
<dbReference type="GO" id="GO:0005730">
    <property type="term" value="C:nucleolus"/>
    <property type="evidence" value="ECO:0007669"/>
    <property type="project" value="UniProtKB-SubCell"/>
</dbReference>
<name>A0A059JGS5_TRIIM</name>
<dbReference type="GO" id="GO:0030688">
    <property type="term" value="C:preribosome, small subunit precursor"/>
    <property type="evidence" value="ECO:0007669"/>
    <property type="project" value="InterPro"/>
</dbReference>
<dbReference type="GO" id="GO:0000462">
    <property type="term" value="P:maturation of SSU-rRNA from tricistronic rRNA transcript (SSU-rRNA, 5.8S rRNA, LSU-rRNA)"/>
    <property type="evidence" value="ECO:0007669"/>
    <property type="project" value="InterPro"/>
</dbReference>
<accession>A0A059JGS5</accession>
<keyword evidence="4" id="KW-0539">Nucleus</keyword>
<keyword evidence="7" id="KW-1185">Reference proteome</keyword>
<evidence type="ECO:0000256" key="5">
    <source>
        <dbReference type="SAM" id="MobiDB-lite"/>
    </source>
</evidence>
<dbReference type="AlphaFoldDB" id="A0A059JGS5"/>
<sequence>MGVQANAPVRPSSKAKKAVKTKSHPAVAKAKPTSSLNDSLASEFPSSKKDKRLIKHSSFISKIEKSRKKPLKRRRPSKKLIANLDSLANALPDAGDGDEAVSTHTIDGNTRVNVIRHKSLKHRPGAMKRKEKLDRMERDRFAKNMGQLAAGIKTSDTDTTMDAQPSVESGVDASAAAGGDSSSTSARWAALRSFISQTMDQNPEFKGVKS</sequence>
<gene>
    <name evidence="6" type="ORF">H109_01356</name>
</gene>
<feature type="compositionally biased region" description="Basic residues" evidence="5">
    <location>
        <begin position="13"/>
        <end position="23"/>
    </location>
</feature>
<comment type="similarity">
    <text evidence="2">Belongs to the SLX9 family.</text>
</comment>
<comment type="caution">
    <text evidence="6">The sequence shown here is derived from an EMBL/GenBank/DDBJ whole genome shotgun (WGS) entry which is preliminary data.</text>
</comment>
<evidence type="ECO:0000313" key="7">
    <source>
        <dbReference type="Proteomes" id="UP000024533"/>
    </source>
</evidence>
<dbReference type="Proteomes" id="UP000024533">
    <property type="component" value="Unassembled WGS sequence"/>
</dbReference>
<dbReference type="OrthoDB" id="5429132at2759"/>